<feature type="signal peptide" evidence="1">
    <location>
        <begin position="1"/>
        <end position="19"/>
    </location>
</feature>
<keyword evidence="1" id="KW-0732">Signal</keyword>
<proteinExistence type="predicted"/>
<sequence length="175" mass="19336">MKVKVLTLMLLLTTILLFGCSNDTVDKERLTILGNESKVIYPEEVLDDFNALATQVCIENNQKDKSSIAPFLVTFEIKDELNSIVDESSSVLELDSRDITNAGKKKITNLPPEGNTFCTGNTLMLKKEVSKDDIERMVTDKDVKVSITELSGEVISSYTLQEFVIGKADGTVVKP</sequence>
<name>A0A1H9L746_9BACI</name>
<dbReference type="Proteomes" id="UP000198733">
    <property type="component" value="Unassembled WGS sequence"/>
</dbReference>
<dbReference type="RefSeq" id="WP_092506527.1">
    <property type="nucleotide sequence ID" value="NZ_FOEH01000012.1"/>
</dbReference>
<keyword evidence="3" id="KW-1185">Reference proteome</keyword>
<evidence type="ECO:0000256" key="1">
    <source>
        <dbReference type="SAM" id="SignalP"/>
    </source>
</evidence>
<reference evidence="2 3" key="1">
    <citation type="submission" date="2016-10" db="EMBL/GenBank/DDBJ databases">
        <authorList>
            <person name="Varghese N."/>
            <person name="Submissions S."/>
        </authorList>
    </citation>
    <scope>NUCLEOTIDE SEQUENCE [LARGE SCALE GENOMIC DNA]</scope>
    <source>
        <strain evidence="2 3">CGMCC 1.7734</strain>
    </source>
</reference>
<evidence type="ECO:0000313" key="2">
    <source>
        <dbReference type="EMBL" id="SER07049.1"/>
    </source>
</evidence>
<dbReference type="EMBL" id="FOEH01000012">
    <property type="protein sequence ID" value="SER07049.1"/>
    <property type="molecule type" value="Genomic_DNA"/>
</dbReference>
<accession>A0A1H9L746</accession>
<evidence type="ECO:0000313" key="3">
    <source>
        <dbReference type="Proteomes" id="UP000198733"/>
    </source>
</evidence>
<dbReference type="PROSITE" id="PS51257">
    <property type="entry name" value="PROKAR_LIPOPROTEIN"/>
    <property type="match status" value="1"/>
</dbReference>
<gene>
    <name evidence="2" type="ORF">SAMN05216232_0167</name>
</gene>
<feature type="chain" id="PRO_5045742488" evidence="1">
    <location>
        <begin position="20"/>
        <end position="175"/>
    </location>
</feature>
<organism evidence="2 3">
    <name type="scientific">Virgibacillus subterraneus</name>
    <dbReference type="NCBI Taxonomy" id="621109"/>
    <lineage>
        <taxon>Bacteria</taxon>
        <taxon>Bacillati</taxon>
        <taxon>Bacillota</taxon>
        <taxon>Bacilli</taxon>
        <taxon>Bacillales</taxon>
        <taxon>Bacillaceae</taxon>
        <taxon>Virgibacillus</taxon>
    </lineage>
</organism>
<comment type="caution">
    <text evidence="2">The sequence shown here is derived from an EMBL/GenBank/DDBJ whole genome shotgun (WGS) entry which is preliminary data.</text>
</comment>
<protein>
    <submittedName>
        <fullName evidence="2">Uncharacterized protein</fullName>
    </submittedName>
</protein>